<protein>
    <submittedName>
        <fullName evidence="2">Nonstructural protein 2</fullName>
    </submittedName>
</protein>
<accession>A0A8A4XC58</accession>
<proteinExistence type="predicted"/>
<sequence length="342" mass="38252">MSSSAQLQTDERLPEDIDTDSESEIIIPPSQMSPQLPSKGIKRRKLDFDAVEGKQDDVDGLASIGLVLLLRMIIRLFPQNPESPKELQSFLEELFDHIDDGSLLEVLGSVMSQLDNIFRTQKISSWKNFWDVLRRNSSSTTSFPCQVVKRLTSYLKNLFRDKGRDVTDSASTTSMQQTQTGTTSMSSMTAATTKATAVVNSYKGSILDVDAISSSDLEAVSQQSTTNISWNIFSKNSKGRCTSKWPMKIYGSHVAQIHFYPSAAIKNLPTKDWWKTKVKSLQCTVDIEDKTMPILGVSQKTDAEFLIRQGLQNVIIGMSQLKDLEVKAQNPNLEVTKEIMHM</sequence>
<reference evidence="2" key="1">
    <citation type="submission" date="2020-09" db="EMBL/GenBank/DDBJ databases">
        <title>Parvovirus dark matter in the feces of wild birds.</title>
        <authorList>
            <person name="Dai Z."/>
            <person name="Yang S."/>
            <person name="Zhang W."/>
        </authorList>
    </citation>
    <scope>NUCLEOTIDE SEQUENCE</scope>
    <source>
        <strain evidence="2">Dar170par05</strain>
    </source>
</reference>
<evidence type="ECO:0000256" key="1">
    <source>
        <dbReference type="SAM" id="MobiDB-lite"/>
    </source>
</evidence>
<feature type="region of interest" description="Disordered" evidence="1">
    <location>
        <begin position="1"/>
        <end position="39"/>
    </location>
</feature>
<feature type="region of interest" description="Disordered" evidence="1">
    <location>
        <begin position="165"/>
        <end position="186"/>
    </location>
</feature>
<evidence type="ECO:0000313" key="2">
    <source>
        <dbReference type="EMBL" id="QTE03811.1"/>
    </source>
</evidence>
<feature type="compositionally biased region" description="Low complexity" evidence="1">
    <location>
        <begin position="168"/>
        <end position="186"/>
    </location>
</feature>
<dbReference type="EMBL" id="MW046426">
    <property type="protein sequence ID" value="QTE03811.1"/>
    <property type="molecule type" value="Genomic_DNA"/>
</dbReference>
<organism evidence="2">
    <name type="scientific">Phoenicurus auroreus ambidensovirus</name>
    <dbReference type="NCBI Taxonomy" id="2794456"/>
    <lineage>
        <taxon>Viruses</taxon>
        <taxon>Monodnaviria</taxon>
        <taxon>Shotokuvirae</taxon>
        <taxon>Cossaviricota</taxon>
        <taxon>Quintoviricetes</taxon>
        <taxon>Piccovirales</taxon>
        <taxon>Parvoviridae</taxon>
        <taxon>Densovirinae</taxon>
        <taxon>Ambidensovirus</taxon>
    </lineage>
</organism>
<name>A0A8A4XC58_9VIRU</name>